<dbReference type="PANTHER" id="PTHR32063:SF0">
    <property type="entry name" value="SWARMING MOTILITY PROTEIN SWRC"/>
    <property type="match status" value="1"/>
</dbReference>
<gene>
    <name evidence="1" type="ORF">METZ01_LOCUS504293</name>
</gene>
<dbReference type="InterPro" id="IPR001036">
    <property type="entry name" value="Acrflvin-R"/>
</dbReference>
<dbReference type="Gene3D" id="3.30.70.1430">
    <property type="entry name" value="Multidrug efflux transporter AcrB pore domain"/>
    <property type="match status" value="1"/>
</dbReference>
<dbReference type="GO" id="GO:0042910">
    <property type="term" value="F:xenobiotic transmembrane transporter activity"/>
    <property type="evidence" value="ECO:0007669"/>
    <property type="project" value="TreeGrafter"/>
</dbReference>
<proteinExistence type="predicted"/>
<protein>
    <recommendedName>
        <fullName evidence="2">Acriflavin resistance protein</fullName>
    </recommendedName>
</protein>
<dbReference type="AlphaFoldDB" id="A0A383E4C0"/>
<evidence type="ECO:0008006" key="2">
    <source>
        <dbReference type="Google" id="ProtNLM"/>
    </source>
</evidence>
<organism evidence="1">
    <name type="scientific">marine metagenome</name>
    <dbReference type="NCBI Taxonomy" id="408172"/>
    <lineage>
        <taxon>unclassified sequences</taxon>
        <taxon>metagenomes</taxon>
        <taxon>ecological metagenomes</taxon>
    </lineage>
</organism>
<feature type="non-terminal residue" evidence="1">
    <location>
        <position position="54"/>
    </location>
</feature>
<dbReference type="Pfam" id="PF00873">
    <property type="entry name" value="ACR_tran"/>
    <property type="match status" value="1"/>
</dbReference>
<name>A0A383E4C0_9ZZZZ</name>
<dbReference type="Gene3D" id="1.20.1640.10">
    <property type="entry name" value="Multidrug efflux transporter AcrB transmembrane domain"/>
    <property type="match status" value="1"/>
</dbReference>
<feature type="non-terminal residue" evidence="1">
    <location>
        <position position="1"/>
    </location>
</feature>
<dbReference type="GO" id="GO:0005886">
    <property type="term" value="C:plasma membrane"/>
    <property type="evidence" value="ECO:0007669"/>
    <property type="project" value="TreeGrafter"/>
</dbReference>
<reference evidence="1" key="1">
    <citation type="submission" date="2018-05" db="EMBL/GenBank/DDBJ databases">
        <authorList>
            <person name="Lanie J.A."/>
            <person name="Ng W.-L."/>
            <person name="Kazmierczak K.M."/>
            <person name="Andrzejewski T.M."/>
            <person name="Davidsen T.M."/>
            <person name="Wayne K.J."/>
            <person name="Tettelin H."/>
            <person name="Glass J.I."/>
            <person name="Rusch D."/>
            <person name="Podicherti R."/>
            <person name="Tsui H.-C.T."/>
            <person name="Winkler M.E."/>
        </authorList>
    </citation>
    <scope>NUCLEOTIDE SEQUENCE</scope>
</reference>
<dbReference type="PANTHER" id="PTHR32063">
    <property type="match status" value="1"/>
</dbReference>
<dbReference type="EMBL" id="UINC01222589">
    <property type="protein sequence ID" value="SVE51439.1"/>
    <property type="molecule type" value="Genomic_DNA"/>
</dbReference>
<accession>A0A383E4C0</accession>
<sequence>VTVVMAVLAVVAFGFVGYSRLSVELFPDISYPSITVQTDFPDTAPQEVENLISR</sequence>
<evidence type="ECO:0000313" key="1">
    <source>
        <dbReference type="EMBL" id="SVE51439.1"/>
    </source>
</evidence>